<dbReference type="GO" id="GO:0004435">
    <property type="term" value="F:phosphatidylinositol-4,5-bisphosphate phospholipase C activity"/>
    <property type="evidence" value="ECO:0007669"/>
    <property type="project" value="UniProtKB-EC"/>
</dbReference>
<proteinExistence type="predicted"/>
<dbReference type="GO" id="GO:0005886">
    <property type="term" value="C:plasma membrane"/>
    <property type="evidence" value="ECO:0007669"/>
    <property type="project" value="UniProtKB-SubCell"/>
</dbReference>
<dbReference type="GO" id="GO:0048015">
    <property type="term" value="P:phosphatidylinositol-mediated signaling"/>
    <property type="evidence" value="ECO:0007669"/>
    <property type="project" value="TreeGrafter"/>
</dbReference>
<dbReference type="Pfam" id="PF06602">
    <property type="entry name" value="Myotub-related"/>
    <property type="match status" value="1"/>
</dbReference>
<keyword evidence="2" id="KW-0378">Hydrolase</keyword>
<evidence type="ECO:0000313" key="6">
    <source>
        <dbReference type="Proteomes" id="UP000823749"/>
    </source>
</evidence>
<dbReference type="PANTHER" id="PTHR10336">
    <property type="entry name" value="PHOSPHOINOSITIDE-SPECIFIC PHOSPHOLIPASE C FAMILY PROTEIN"/>
    <property type="match status" value="1"/>
</dbReference>
<dbReference type="PROSITE" id="PS51339">
    <property type="entry name" value="PPASE_MYOTUBULARIN"/>
    <property type="match status" value="1"/>
</dbReference>
<dbReference type="GO" id="GO:0016042">
    <property type="term" value="P:lipid catabolic process"/>
    <property type="evidence" value="ECO:0007669"/>
    <property type="project" value="UniProtKB-KW"/>
</dbReference>
<dbReference type="Proteomes" id="UP000823749">
    <property type="component" value="Chromosome 1"/>
</dbReference>
<feature type="region of interest" description="Disordered" evidence="3">
    <location>
        <begin position="333"/>
        <end position="355"/>
    </location>
</feature>
<keyword evidence="6" id="KW-1185">Reference proteome</keyword>
<dbReference type="PROSITE" id="PS50007">
    <property type="entry name" value="PIPLC_X_DOMAIN"/>
    <property type="match status" value="1"/>
</dbReference>
<feature type="domain" description="Myotubularin phosphatase" evidence="4">
    <location>
        <begin position="454"/>
        <end position="508"/>
    </location>
</feature>
<dbReference type="Gene3D" id="3.20.20.190">
    <property type="entry name" value="Phosphatidylinositol (PI) phosphodiesterase"/>
    <property type="match status" value="1"/>
</dbReference>
<dbReference type="InterPro" id="IPR001192">
    <property type="entry name" value="PI-PLC_fam"/>
</dbReference>
<dbReference type="SUPFAM" id="SSF52799">
    <property type="entry name" value="(Phosphotyrosine protein) phosphatases II"/>
    <property type="match status" value="1"/>
</dbReference>
<comment type="subcellular location">
    <subcellularLocation>
        <location evidence="1">Cell membrane</location>
        <topology evidence="1">Peripheral membrane protein</topology>
    </subcellularLocation>
</comment>
<dbReference type="PRINTS" id="PR00390">
    <property type="entry name" value="PHPHLIPASEC"/>
</dbReference>
<dbReference type="InterPro" id="IPR029021">
    <property type="entry name" value="Prot-tyrosine_phosphatase-like"/>
</dbReference>
<dbReference type="EC" id="3.1.4.11" evidence="2"/>
<dbReference type="GO" id="GO:0051209">
    <property type="term" value="P:release of sequestered calcium ion into cytosol"/>
    <property type="evidence" value="ECO:0007669"/>
    <property type="project" value="TreeGrafter"/>
</dbReference>
<evidence type="ECO:0000256" key="2">
    <source>
        <dbReference type="RuleBase" id="RU361133"/>
    </source>
</evidence>
<protein>
    <recommendedName>
        <fullName evidence="2">Phosphoinositide phospholipase C</fullName>
        <ecNumber evidence="2">3.1.4.11</ecNumber>
    </recommendedName>
</protein>
<evidence type="ECO:0000256" key="1">
    <source>
        <dbReference type="ARBA" id="ARBA00004202"/>
    </source>
</evidence>
<name>A0AAV6LKI8_9ERIC</name>
<dbReference type="InterPro" id="IPR010569">
    <property type="entry name" value="Myotubularin-like_Pase_dom"/>
</dbReference>
<evidence type="ECO:0000256" key="3">
    <source>
        <dbReference type="SAM" id="MobiDB-lite"/>
    </source>
</evidence>
<dbReference type="SUPFAM" id="SSF51695">
    <property type="entry name" value="PLC-like phosphodiesterases"/>
    <property type="match status" value="1"/>
</dbReference>
<comment type="catalytic activity">
    <reaction evidence="2">
        <text>a 1,2-diacyl-sn-glycero-3-phospho-(1D-myo-inositol-4,5-bisphosphate) + H2O = 1D-myo-inositol 1,4,5-trisphosphate + a 1,2-diacyl-sn-glycerol + H(+)</text>
        <dbReference type="Rhea" id="RHEA:33179"/>
        <dbReference type="ChEBI" id="CHEBI:15377"/>
        <dbReference type="ChEBI" id="CHEBI:15378"/>
        <dbReference type="ChEBI" id="CHEBI:17815"/>
        <dbReference type="ChEBI" id="CHEBI:58456"/>
        <dbReference type="ChEBI" id="CHEBI:203600"/>
        <dbReference type="EC" id="3.1.4.11"/>
    </reaction>
</comment>
<keyword evidence="2" id="KW-0443">Lipid metabolism</keyword>
<dbReference type="InterPro" id="IPR000909">
    <property type="entry name" value="PLipase_C_PInositol-sp_X_dom"/>
</dbReference>
<dbReference type="EMBL" id="JACTNZ010000001">
    <property type="protein sequence ID" value="KAG5565276.1"/>
    <property type="molecule type" value="Genomic_DNA"/>
</dbReference>
<dbReference type="PANTHER" id="PTHR10336:SF204">
    <property type="entry name" value="PHOSPHOINOSITIDE PHOSPHOLIPASE C 4-RELATED"/>
    <property type="match status" value="1"/>
</dbReference>
<keyword evidence="2" id="KW-0442">Lipid degradation</keyword>
<organism evidence="5 6">
    <name type="scientific">Rhododendron griersonianum</name>
    <dbReference type="NCBI Taxonomy" id="479676"/>
    <lineage>
        <taxon>Eukaryota</taxon>
        <taxon>Viridiplantae</taxon>
        <taxon>Streptophyta</taxon>
        <taxon>Embryophyta</taxon>
        <taxon>Tracheophyta</taxon>
        <taxon>Spermatophyta</taxon>
        <taxon>Magnoliopsida</taxon>
        <taxon>eudicotyledons</taxon>
        <taxon>Gunneridae</taxon>
        <taxon>Pentapetalae</taxon>
        <taxon>asterids</taxon>
        <taxon>Ericales</taxon>
        <taxon>Ericaceae</taxon>
        <taxon>Ericoideae</taxon>
        <taxon>Rhodoreae</taxon>
        <taxon>Rhododendron</taxon>
    </lineage>
</organism>
<gene>
    <name evidence="5" type="ORF">RHGRI_001236</name>
</gene>
<evidence type="ECO:0000259" key="4">
    <source>
        <dbReference type="PROSITE" id="PS51339"/>
    </source>
</evidence>
<dbReference type="InterPro" id="IPR017946">
    <property type="entry name" value="PLC-like_Pdiesterase_TIM-brl"/>
</dbReference>
<sequence>MVTRSAFVASKTILLVNSAKSAMLFGILFSKFDSQTRLHHVDCSRSLVGILVGVMVKVLAVIPIKEMVMQLLALVSTVENGDIFPHISNFAPLSLSKNLLMLQGYANYCLRLLPTDKAVVSSVVRKLGRDVLRRMDGFGPFIFAVPMLLRLATPFFIRPDVKEAFKTYAKGGAQMTASSAMDGATATDAKRILVHHDMSVPLSHYFIYTEHNSYLTGNQLRSACSDVPIIKAWKRGVRVIELDIWPKSTKDDVHVLHGRSWRKYPVAAILEFLARDLDNSCGTHYMFEIDQRACFCCISKPGRPSHTRSLGQRSSEGKGEDLWGKELSNLTVDQENDKSDNGNSNHNLDDEDNDNCDKSLHAFEPPVYKRLIAIRAGKPKGGLKELGEMDMSKILLSKVSILVRGVEFDALVRCTRLARLWDLYAVTSCPSRFNNTNPTMRLLNEYFGLLVMVSRNASTSSIEDGSFTLSNEWWKISAVNSTYTMCPTYPFALLVPECISDEEMLQAC</sequence>
<reference evidence="5" key="1">
    <citation type="submission" date="2020-08" db="EMBL/GenBank/DDBJ databases">
        <title>Plant Genome Project.</title>
        <authorList>
            <person name="Zhang R.-G."/>
        </authorList>
    </citation>
    <scope>NUCLEOTIDE SEQUENCE</scope>
    <source>
        <strain evidence="5">WSP0</strain>
        <tissue evidence="5">Leaf</tissue>
    </source>
</reference>
<dbReference type="SMART" id="SM00148">
    <property type="entry name" value="PLCXc"/>
    <property type="match status" value="1"/>
</dbReference>
<comment type="caution">
    <text evidence="5">The sequence shown here is derived from an EMBL/GenBank/DDBJ whole genome shotgun (WGS) entry which is preliminary data.</text>
</comment>
<accession>A0AAV6LKI8</accession>
<dbReference type="AlphaFoldDB" id="A0AAV6LKI8"/>
<evidence type="ECO:0000313" key="5">
    <source>
        <dbReference type="EMBL" id="KAG5565276.1"/>
    </source>
</evidence>
<dbReference type="Pfam" id="PF00388">
    <property type="entry name" value="PI-PLC-X"/>
    <property type="match status" value="1"/>
</dbReference>